<evidence type="ECO:0000256" key="3">
    <source>
        <dbReference type="ARBA" id="ARBA00023002"/>
    </source>
</evidence>
<reference evidence="7 8" key="1">
    <citation type="submission" date="2020-04" db="EMBL/GenBank/DDBJ databases">
        <authorList>
            <person name="Laetsch R D."/>
            <person name="Stevens L."/>
            <person name="Kumar S."/>
            <person name="Blaxter L. M."/>
        </authorList>
    </citation>
    <scope>NUCLEOTIDE SEQUENCE [LARGE SCALE GENOMIC DNA]</scope>
</reference>
<sequence length="226" mass="26127">MLRINFASICFVLLFATIAALPFFNSPNNPSRGEQYQQFYYSDFQPETPENARYVLSRKGDDELKHHNTIYAFSANTADGKLVTMEKYRGHVVIFVNVASYCGYTESNYEELKKLQNRYYEKGLRVAAFPCNQFGQQEPDEVSRIKSFVNNIYDFEPDLYEKIDVNGPNAHPLWKFLKAERGSAVSEDIPWNFSKFLVDKNGHVVGRYSHAVSPMSFEKEIIQLLE</sequence>
<dbReference type="SUPFAM" id="SSF52833">
    <property type="entry name" value="Thioredoxin-like"/>
    <property type="match status" value="1"/>
</dbReference>
<gene>
    <name evidence="7" type="ORF">CBOVIS_LOCUS11626</name>
</gene>
<feature type="signal peptide" evidence="5">
    <location>
        <begin position="1"/>
        <end position="20"/>
    </location>
</feature>
<keyword evidence="2 4" id="KW-0575">Peroxidase</keyword>
<dbReference type="Proteomes" id="UP000494206">
    <property type="component" value="Unassembled WGS sequence"/>
</dbReference>
<dbReference type="Pfam" id="PF00255">
    <property type="entry name" value="GSHPx"/>
    <property type="match status" value="1"/>
</dbReference>
<dbReference type="InterPro" id="IPR036249">
    <property type="entry name" value="Thioredoxin-like_sf"/>
</dbReference>
<feature type="domain" description="Thioredoxin" evidence="6">
    <location>
        <begin position="64"/>
        <end position="226"/>
    </location>
</feature>
<dbReference type="AlphaFoldDB" id="A0A8S1FCA8"/>
<accession>A0A8S1FCA8</accession>
<dbReference type="GO" id="GO:0004601">
    <property type="term" value="F:peroxidase activity"/>
    <property type="evidence" value="ECO:0007669"/>
    <property type="project" value="UniProtKB-KW"/>
</dbReference>
<protein>
    <recommendedName>
        <fullName evidence="4">Glutathione peroxidase</fullName>
    </recommendedName>
</protein>
<dbReference type="InterPro" id="IPR013766">
    <property type="entry name" value="Thioredoxin_domain"/>
</dbReference>
<dbReference type="InterPro" id="IPR029759">
    <property type="entry name" value="GPX_AS"/>
</dbReference>
<evidence type="ECO:0000256" key="5">
    <source>
        <dbReference type="SAM" id="SignalP"/>
    </source>
</evidence>
<keyword evidence="8" id="KW-1185">Reference proteome</keyword>
<dbReference type="OrthoDB" id="446890at2759"/>
<comment type="similarity">
    <text evidence="1 4">Belongs to the glutathione peroxidase family.</text>
</comment>
<organism evidence="7 8">
    <name type="scientific">Caenorhabditis bovis</name>
    <dbReference type="NCBI Taxonomy" id="2654633"/>
    <lineage>
        <taxon>Eukaryota</taxon>
        <taxon>Metazoa</taxon>
        <taxon>Ecdysozoa</taxon>
        <taxon>Nematoda</taxon>
        <taxon>Chromadorea</taxon>
        <taxon>Rhabditida</taxon>
        <taxon>Rhabditina</taxon>
        <taxon>Rhabditomorpha</taxon>
        <taxon>Rhabditoidea</taxon>
        <taxon>Rhabditidae</taxon>
        <taxon>Peloderinae</taxon>
        <taxon>Caenorhabditis</taxon>
    </lineage>
</organism>
<evidence type="ECO:0000259" key="6">
    <source>
        <dbReference type="PROSITE" id="PS51352"/>
    </source>
</evidence>
<proteinExistence type="inferred from homology"/>
<dbReference type="PROSITE" id="PS51355">
    <property type="entry name" value="GLUTATHIONE_PEROXID_3"/>
    <property type="match status" value="1"/>
</dbReference>
<dbReference type="FunFam" id="3.40.30.10:FF:000025">
    <property type="entry name" value="Glutathione peroxidase"/>
    <property type="match status" value="1"/>
</dbReference>
<evidence type="ECO:0000256" key="2">
    <source>
        <dbReference type="ARBA" id="ARBA00022559"/>
    </source>
</evidence>
<dbReference type="PROSITE" id="PS51352">
    <property type="entry name" value="THIOREDOXIN_2"/>
    <property type="match status" value="1"/>
</dbReference>
<dbReference type="PANTHER" id="PTHR11592:SF75">
    <property type="entry name" value="GLUTATHIONE PEROXIDASE"/>
    <property type="match status" value="1"/>
</dbReference>
<dbReference type="InterPro" id="IPR000889">
    <property type="entry name" value="Glutathione_peroxidase"/>
</dbReference>
<dbReference type="CDD" id="cd00340">
    <property type="entry name" value="GSH_Peroxidase"/>
    <property type="match status" value="1"/>
</dbReference>
<keyword evidence="3 4" id="KW-0560">Oxidoreductase</keyword>
<dbReference type="Gene3D" id="3.40.30.10">
    <property type="entry name" value="Glutaredoxin"/>
    <property type="match status" value="1"/>
</dbReference>
<dbReference type="PRINTS" id="PR01011">
    <property type="entry name" value="GLUTPROXDASE"/>
</dbReference>
<name>A0A8S1FCA8_9PELO</name>
<dbReference type="PROSITE" id="PS00460">
    <property type="entry name" value="GLUTATHIONE_PEROXID_1"/>
    <property type="match status" value="1"/>
</dbReference>
<dbReference type="GO" id="GO:0006979">
    <property type="term" value="P:response to oxidative stress"/>
    <property type="evidence" value="ECO:0007669"/>
    <property type="project" value="InterPro"/>
</dbReference>
<keyword evidence="5" id="KW-0732">Signal</keyword>
<feature type="chain" id="PRO_5035901127" description="Glutathione peroxidase" evidence="5">
    <location>
        <begin position="21"/>
        <end position="226"/>
    </location>
</feature>
<comment type="caution">
    <text evidence="7">The sequence shown here is derived from an EMBL/GenBank/DDBJ whole genome shotgun (WGS) entry which is preliminary data.</text>
</comment>
<evidence type="ECO:0000313" key="7">
    <source>
        <dbReference type="EMBL" id="CAB3410061.1"/>
    </source>
</evidence>
<dbReference type="EMBL" id="CADEPM010000009">
    <property type="protein sequence ID" value="CAB3410061.1"/>
    <property type="molecule type" value="Genomic_DNA"/>
</dbReference>
<evidence type="ECO:0000256" key="4">
    <source>
        <dbReference type="RuleBase" id="RU000499"/>
    </source>
</evidence>
<evidence type="ECO:0000313" key="8">
    <source>
        <dbReference type="Proteomes" id="UP000494206"/>
    </source>
</evidence>
<dbReference type="PANTHER" id="PTHR11592">
    <property type="entry name" value="GLUTATHIONE PEROXIDASE"/>
    <property type="match status" value="1"/>
</dbReference>
<evidence type="ECO:0000256" key="1">
    <source>
        <dbReference type="ARBA" id="ARBA00006926"/>
    </source>
</evidence>